<keyword evidence="3" id="KW-1185">Reference proteome</keyword>
<gene>
    <name evidence="1" type="ORF">Lade_2036</name>
    <name evidence="2" type="ORF">NCTC12735_00059</name>
</gene>
<dbReference type="Proteomes" id="UP000281170">
    <property type="component" value="Plasmid 5"/>
</dbReference>
<dbReference type="AlphaFoldDB" id="A0A0W0R0Z3"/>
<evidence type="ECO:0000313" key="3">
    <source>
        <dbReference type="Proteomes" id="UP000054859"/>
    </source>
</evidence>
<geneLocation type="plasmid" evidence="2 4">
    <name>5</name>
</geneLocation>
<organism evidence="1 3">
    <name type="scientific">Legionella adelaidensis</name>
    <dbReference type="NCBI Taxonomy" id="45056"/>
    <lineage>
        <taxon>Bacteria</taxon>
        <taxon>Pseudomonadati</taxon>
        <taxon>Pseudomonadota</taxon>
        <taxon>Gammaproteobacteria</taxon>
        <taxon>Legionellales</taxon>
        <taxon>Legionellaceae</taxon>
        <taxon>Legionella</taxon>
    </lineage>
</organism>
<protein>
    <submittedName>
        <fullName evidence="1">Uncharacterized protein</fullName>
    </submittedName>
</protein>
<dbReference type="EMBL" id="LNKA01000019">
    <property type="protein sequence ID" value="KTC64742.1"/>
    <property type="molecule type" value="Genomic_DNA"/>
</dbReference>
<dbReference type="EMBL" id="LR134414">
    <property type="protein sequence ID" value="VEH81284.1"/>
    <property type="molecule type" value="Genomic_DNA"/>
</dbReference>
<dbReference type="STRING" id="45056.Lade_2036"/>
<accession>A0A0W0R0Z3</accession>
<evidence type="ECO:0000313" key="2">
    <source>
        <dbReference type="EMBL" id="VEH81284.1"/>
    </source>
</evidence>
<dbReference type="RefSeq" id="WP_188331935.1">
    <property type="nucleotide sequence ID" value="NZ_CAAAHS010000001.1"/>
</dbReference>
<evidence type="ECO:0000313" key="4">
    <source>
        <dbReference type="Proteomes" id="UP000281170"/>
    </source>
</evidence>
<dbReference type="Proteomes" id="UP000054859">
    <property type="component" value="Unassembled WGS sequence"/>
</dbReference>
<reference evidence="2 4" key="2">
    <citation type="submission" date="2018-12" db="EMBL/GenBank/DDBJ databases">
        <authorList>
            <consortium name="Pathogen Informatics"/>
        </authorList>
    </citation>
    <scope>NUCLEOTIDE SEQUENCE [LARGE SCALE GENOMIC DNA]</scope>
    <source>
        <strain evidence="2 4">NCTC12735</strain>
        <plasmid evidence="4">5</plasmid>
    </source>
</reference>
<name>A0A0W0R0Z3_9GAMM</name>
<evidence type="ECO:0000313" key="1">
    <source>
        <dbReference type="EMBL" id="KTC64742.1"/>
    </source>
</evidence>
<dbReference type="KEGG" id="ladl:NCTC12735_00059"/>
<proteinExistence type="predicted"/>
<dbReference type="PATRIC" id="fig|45056.6.peg.2103"/>
<sequence length="182" mass="21597">MKNIAALRWLPRGKLKPPVIQYMLLDDQLEYLIYPKEIEVINLKKDIYKIFFEIENVIAAEPLEVYYKSITVSYGMHRSDSLKFHRLIKKILRRKGLTKINNRTVSLLKKEQLKKFKNALYLMDIDCKAKGNAFIAHLWTIGLKATRKQVDEAIKKIWKSRYGIKRLNKELSEKYAEFYSLL</sequence>
<keyword evidence="2" id="KW-0614">Plasmid</keyword>
<reference evidence="1 3" key="1">
    <citation type="submission" date="2015-11" db="EMBL/GenBank/DDBJ databases">
        <title>Identification of large and diverse effector repertoires of 38 Legionella species.</title>
        <authorList>
            <person name="Burstein D."/>
            <person name="Amaro F."/>
            <person name="Zusman T."/>
            <person name="Lifshitz Z."/>
            <person name="Cohen O."/>
            <person name="Gilbert J.A."/>
            <person name="Pupko T."/>
            <person name="Shuman H.A."/>
            <person name="Segal G."/>
        </authorList>
    </citation>
    <scope>NUCLEOTIDE SEQUENCE [LARGE SCALE GENOMIC DNA]</scope>
    <source>
        <strain evidence="1 3">1762-AUS-E</strain>
    </source>
</reference>